<name>A0ABD0QSR4_CIRMR</name>
<feature type="non-terminal residue" evidence="2">
    <location>
        <position position="57"/>
    </location>
</feature>
<reference evidence="2 3" key="1">
    <citation type="submission" date="2024-05" db="EMBL/GenBank/DDBJ databases">
        <title>Genome sequencing and assembly of Indian major carp, Cirrhinus mrigala (Hamilton, 1822).</title>
        <authorList>
            <person name="Mohindra V."/>
            <person name="Chowdhury L.M."/>
            <person name="Lal K."/>
            <person name="Jena J.K."/>
        </authorList>
    </citation>
    <scope>NUCLEOTIDE SEQUENCE [LARGE SCALE GENOMIC DNA]</scope>
    <source>
        <strain evidence="2">CM1030</strain>
        <tissue evidence="2">Blood</tissue>
    </source>
</reference>
<keyword evidence="3" id="KW-1185">Reference proteome</keyword>
<feature type="compositionally biased region" description="Polar residues" evidence="1">
    <location>
        <begin position="44"/>
        <end position="57"/>
    </location>
</feature>
<dbReference type="EMBL" id="JAMKFB020000007">
    <property type="protein sequence ID" value="KAL0188778.1"/>
    <property type="molecule type" value="Genomic_DNA"/>
</dbReference>
<sequence>HSTTASSAKAPVDCTSCVTPSHASPTEWTSEPSSAPSTTANPSGDGTTNGSHTPKWK</sequence>
<proteinExistence type="predicted"/>
<dbReference type="Proteomes" id="UP001529510">
    <property type="component" value="Unassembled WGS sequence"/>
</dbReference>
<feature type="compositionally biased region" description="Low complexity" evidence="1">
    <location>
        <begin position="23"/>
        <end position="43"/>
    </location>
</feature>
<dbReference type="AlphaFoldDB" id="A0ABD0QSR4"/>
<comment type="caution">
    <text evidence="2">The sequence shown here is derived from an EMBL/GenBank/DDBJ whole genome shotgun (WGS) entry which is preliminary data.</text>
</comment>
<accession>A0ABD0QSR4</accession>
<protein>
    <submittedName>
        <fullName evidence="2">Uncharacterized protein</fullName>
    </submittedName>
</protein>
<evidence type="ECO:0000313" key="3">
    <source>
        <dbReference type="Proteomes" id="UP001529510"/>
    </source>
</evidence>
<gene>
    <name evidence="2" type="ORF">M9458_015877</name>
</gene>
<organism evidence="2 3">
    <name type="scientific">Cirrhinus mrigala</name>
    <name type="common">Mrigala</name>
    <dbReference type="NCBI Taxonomy" id="683832"/>
    <lineage>
        <taxon>Eukaryota</taxon>
        <taxon>Metazoa</taxon>
        <taxon>Chordata</taxon>
        <taxon>Craniata</taxon>
        <taxon>Vertebrata</taxon>
        <taxon>Euteleostomi</taxon>
        <taxon>Actinopterygii</taxon>
        <taxon>Neopterygii</taxon>
        <taxon>Teleostei</taxon>
        <taxon>Ostariophysi</taxon>
        <taxon>Cypriniformes</taxon>
        <taxon>Cyprinidae</taxon>
        <taxon>Labeoninae</taxon>
        <taxon>Labeonini</taxon>
        <taxon>Cirrhinus</taxon>
    </lineage>
</organism>
<evidence type="ECO:0000313" key="2">
    <source>
        <dbReference type="EMBL" id="KAL0188778.1"/>
    </source>
</evidence>
<feature type="non-terminal residue" evidence="2">
    <location>
        <position position="1"/>
    </location>
</feature>
<evidence type="ECO:0000256" key="1">
    <source>
        <dbReference type="SAM" id="MobiDB-lite"/>
    </source>
</evidence>
<feature type="region of interest" description="Disordered" evidence="1">
    <location>
        <begin position="1"/>
        <end position="57"/>
    </location>
</feature>